<dbReference type="CDD" id="cd09272">
    <property type="entry name" value="RNase_HI_RT_Ty1"/>
    <property type="match status" value="1"/>
</dbReference>
<dbReference type="PANTHER" id="PTHR11439">
    <property type="entry name" value="GAG-POL-RELATED RETROTRANSPOSON"/>
    <property type="match status" value="1"/>
</dbReference>
<accession>A0A1Q3BTK4</accession>
<protein>
    <recommendedName>
        <fullName evidence="3">Retrovirus-related Pol polyprotein from transposon TNT 1-94</fullName>
    </recommendedName>
</protein>
<dbReference type="Proteomes" id="UP000187406">
    <property type="component" value="Unassembled WGS sequence"/>
</dbReference>
<feature type="non-terminal residue" evidence="1">
    <location>
        <position position="1"/>
    </location>
</feature>
<dbReference type="EMBL" id="BDDD01000893">
    <property type="protein sequence ID" value="GAV71238.1"/>
    <property type="molecule type" value="Genomic_DNA"/>
</dbReference>
<evidence type="ECO:0008006" key="3">
    <source>
        <dbReference type="Google" id="ProtNLM"/>
    </source>
</evidence>
<dbReference type="AlphaFoldDB" id="A0A1Q3BTK4"/>
<feature type="non-terminal residue" evidence="1">
    <location>
        <position position="160"/>
    </location>
</feature>
<dbReference type="PANTHER" id="PTHR11439:SF483">
    <property type="entry name" value="PEPTIDE SYNTHASE GLIP-LIKE, PUTATIVE (AFU_ORTHOLOGUE AFUA_3G12920)-RELATED"/>
    <property type="match status" value="1"/>
</dbReference>
<sequence>AAKKVLQYLKETRDFMLTYRRAKDLQLVGFTDSDFTGCQDDRKSTSGYVFMMEDGTVSWKTRNNQWFSCSSTKAYRALTVTTFELIWLRWLLQDMIICFSSATPIHCDECYSNYTHNDVLHEMTKNIKIDCHVTRQHLVRGTLKVISVSSPHQITNIFTK</sequence>
<dbReference type="OrthoDB" id="1645289at2759"/>
<proteinExistence type="predicted"/>
<dbReference type="InParanoid" id="A0A1Q3BTK4"/>
<evidence type="ECO:0000313" key="2">
    <source>
        <dbReference type="Proteomes" id="UP000187406"/>
    </source>
</evidence>
<reference evidence="2" key="1">
    <citation type="submission" date="2016-04" db="EMBL/GenBank/DDBJ databases">
        <title>Cephalotus genome sequencing.</title>
        <authorList>
            <person name="Fukushima K."/>
            <person name="Hasebe M."/>
            <person name="Fang X."/>
        </authorList>
    </citation>
    <scope>NUCLEOTIDE SEQUENCE [LARGE SCALE GENOMIC DNA]</scope>
    <source>
        <strain evidence="2">cv. St1</strain>
    </source>
</reference>
<evidence type="ECO:0000313" key="1">
    <source>
        <dbReference type="EMBL" id="GAV71238.1"/>
    </source>
</evidence>
<dbReference type="STRING" id="3775.A0A1Q3BTK4"/>
<name>A0A1Q3BTK4_CEPFO</name>
<gene>
    <name evidence="1" type="ORF">CFOL_v3_14732</name>
</gene>
<organism evidence="1 2">
    <name type="scientific">Cephalotus follicularis</name>
    <name type="common">Albany pitcher plant</name>
    <dbReference type="NCBI Taxonomy" id="3775"/>
    <lineage>
        <taxon>Eukaryota</taxon>
        <taxon>Viridiplantae</taxon>
        <taxon>Streptophyta</taxon>
        <taxon>Embryophyta</taxon>
        <taxon>Tracheophyta</taxon>
        <taxon>Spermatophyta</taxon>
        <taxon>Magnoliopsida</taxon>
        <taxon>eudicotyledons</taxon>
        <taxon>Gunneridae</taxon>
        <taxon>Pentapetalae</taxon>
        <taxon>rosids</taxon>
        <taxon>fabids</taxon>
        <taxon>Oxalidales</taxon>
        <taxon>Cephalotaceae</taxon>
        <taxon>Cephalotus</taxon>
    </lineage>
</organism>
<keyword evidence="2" id="KW-1185">Reference proteome</keyword>
<comment type="caution">
    <text evidence="1">The sequence shown here is derived from an EMBL/GenBank/DDBJ whole genome shotgun (WGS) entry which is preliminary data.</text>
</comment>